<dbReference type="PANTHER" id="PTHR43584:SF8">
    <property type="entry name" value="N-ACETYLMURAMATE ALPHA-1-PHOSPHATE URIDYLYLTRANSFERASE"/>
    <property type="match status" value="1"/>
</dbReference>
<keyword evidence="2" id="KW-0548">Nucleotidyltransferase</keyword>
<organism evidence="4 5">
    <name type="scientific">Candidatus Methylomirabilis limnetica</name>
    <dbReference type="NCBI Taxonomy" id="2033718"/>
    <lineage>
        <taxon>Bacteria</taxon>
        <taxon>Candidatus Methylomirabilota</taxon>
        <taxon>Candidatus Methylomirabilia</taxon>
        <taxon>Candidatus Methylomirabilales</taxon>
        <taxon>Candidatus Methylomirabilaceae</taxon>
        <taxon>Candidatus Methylomirabilis</taxon>
    </lineage>
</organism>
<evidence type="ECO:0000259" key="3">
    <source>
        <dbReference type="Pfam" id="PF00483"/>
    </source>
</evidence>
<dbReference type="Proteomes" id="UP000241436">
    <property type="component" value="Unassembled WGS sequence"/>
</dbReference>
<evidence type="ECO:0000256" key="1">
    <source>
        <dbReference type="ARBA" id="ARBA00022679"/>
    </source>
</evidence>
<protein>
    <submittedName>
        <fullName evidence="4">Nucleotidyltransferase</fullName>
    </submittedName>
</protein>
<dbReference type="InterPro" id="IPR050065">
    <property type="entry name" value="GlmU-like"/>
</dbReference>
<evidence type="ECO:0000313" key="5">
    <source>
        <dbReference type="Proteomes" id="UP000241436"/>
    </source>
</evidence>
<dbReference type="InterPro" id="IPR005835">
    <property type="entry name" value="NTP_transferase_dom"/>
</dbReference>
<evidence type="ECO:0000313" key="4">
    <source>
        <dbReference type="EMBL" id="PTL36279.1"/>
    </source>
</evidence>
<dbReference type="EMBL" id="NVQC01000017">
    <property type="protein sequence ID" value="PTL36279.1"/>
    <property type="molecule type" value="Genomic_DNA"/>
</dbReference>
<dbReference type="CDD" id="cd02523">
    <property type="entry name" value="PC_cytidylyltransferase"/>
    <property type="match status" value="1"/>
</dbReference>
<feature type="domain" description="Nucleotidyl transferase" evidence="3">
    <location>
        <begin position="2"/>
        <end position="112"/>
    </location>
</feature>
<proteinExistence type="predicted"/>
<dbReference type="OrthoDB" id="9801810at2"/>
<name>A0A2T4TYV2_9BACT</name>
<keyword evidence="1 4" id="KW-0808">Transferase</keyword>
<dbReference type="InterPro" id="IPR029044">
    <property type="entry name" value="Nucleotide-diphossugar_trans"/>
</dbReference>
<dbReference type="SUPFAM" id="SSF53448">
    <property type="entry name" value="Nucleotide-diphospho-sugar transferases"/>
    <property type="match status" value="1"/>
</dbReference>
<dbReference type="Gene3D" id="3.90.550.10">
    <property type="entry name" value="Spore Coat Polysaccharide Biosynthesis Protein SpsA, Chain A"/>
    <property type="match status" value="1"/>
</dbReference>
<dbReference type="PANTHER" id="PTHR43584">
    <property type="entry name" value="NUCLEOTIDYL TRANSFERASE"/>
    <property type="match status" value="1"/>
</dbReference>
<keyword evidence="5" id="KW-1185">Reference proteome</keyword>
<reference evidence="4 5" key="1">
    <citation type="submission" date="2017-09" db="EMBL/GenBank/DDBJ databases">
        <title>Bloom of a denitrifying methanotroph, Candidatus Methylomirabilis limnetica, in a deep stratified lake.</title>
        <authorList>
            <person name="Graf J.S."/>
            <person name="Marchant H.K."/>
            <person name="Tienken D."/>
            <person name="Hach P.F."/>
            <person name="Brand A."/>
            <person name="Schubert C.J."/>
            <person name="Kuypers M.M."/>
            <person name="Milucka J."/>
        </authorList>
    </citation>
    <scope>NUCLEOTIDE SEQUENCE [LARGE SCALE GENOMIC DNA]</scope>
    <source>
        <strain evidence="4 5">Zug</strain>
    </source>
</reference>
<gene>
    <name evidence="4" type="ORF">CLG94_05890</name>
</gene>
<evidence type="ECO:0000256" key="2">
    <source>
        <dbReference type="ARBA" id="ARBA00022695"/>
    </source>
</evidence>
<accession>A0A2T4TYV2</accession>
<dbReference type="GO" id="GO:0016779">
    <property type="term" value="F:nucleotidyltransferase activity"/>
    <property type="evidence" value="ECO:0007669"/>
    <property type="project" value="UniProtKB-KW"/>
</dbReference>
<dbReference type="Pfam" id="PF00483">
    <property type="entry name" value="NTP_transferase"/>
    <property type="match status" value="1"/>
</dbReference>
<reference evidence="5" key="2">
    <citation type="journal article" date="2018" name="Environ. Microbiol.">
        <title>Bloom of a denitrifying methanotroph, 'Candidatus Methylomirabilis limnetica', in a deep stratified lake.</title>
        <authorList>
            <person name="Graf J.S."/>
            <person name="Mayr M.J."/>
            <person name="Marchant H.K."/>
            <person name="Tienken D."/>
            <person name="Hach P.F."/>
            <person name="Brand A."/>
            <person name="Schubert C.J."/>
            <person name="Kuypers M.M."/>
            <person name="Milucka J."/>
        </authorList>
    </citation>
    <scope>NUCLEOTIDE SEQUENCE [LARGE SCALE GENOMIC DNA]</scope>
    <source>
        <strain evidence="5">Zug</strain>
    </source>
</reference>
<comment type="caution">
    <text evidence="4">The sequence shown here is derived from an EMBL/GenBank/DDBJ whole genome shotgun (WGS) entry which is preliminary data.</text>
</comment>
<dbReference type="AlphaFoldDB" id="A0A2T4TYV2"/>
<sequence>MLSAGQGRRLLPLTAEVPKCALQIGGRSLVEWQIAQLMRCGVDQVTVIVGFEAEKVEQLVRGHGRSNQITTLYNPFFAVSDNLASCWLARNLMTEDFILLNGDTLFETAVLERLLDAPSRPVTLVTDRKPAYDADDMKVTVNEGKVLRVGKILSQEQSHGESIGMLLFRGSGPGLFSDAIDRAMRGPDALRHWYLSVIDEMAQAGLVWTCPIQGLKWAEVDCVADLEDAHHLATSWSDNSEHSASFTITCPQRFSEPDPNR</sequence>